<protein>
    <recommendedName>
        <fullName evidence="4">PEP-CTERM protein-sorting domain-containing protein</fullName>
    </recommendedName>
</protein>
<dbReference type="Proteomes" id="UP000652176">
    <property type="component" value="Unassembled WGS sequence"/>
</dbReference>
<reference evidence="2 3" key="1">
    <citation type="submission" date="2020-09" db="EMBL/GenBank/DDBJ databases">
        <title>Methylomonas albis sp. nov. and Methylomonas fluvii sp. nov.: Two cold-adapted methanotrophs from the River Elbe and an amended description of Methylovulum psychrotolerans strain Eb1.</title>
        <authorList>
            <person name="Bussmann I.K."/>
            <person name="Klings K.-W."/>
            <person name="Warnstedt J."/>
            <person name="Hoppert M."/>
            <person name="Saborowski A."/>
            <person name="Horn F."/>
            <person name="Liebner S."/>
        </authorList>
    </citation>
    <scope>NUCLEOTIDE SEQUENCE [LARGE SCALE GENOMIC DNA]</scope>
    <source>
        <strain evidence="2 3">EbA</strain>
    </source>
</reference>
<keyword evidence="1" id="KW-0732">Signal</keyword>
<dbReference type="EMBL" id="JACXSS010000001">
    <property type="protein sequence ID" value="MBD9355291.1"/>
    <property type="molecule type" value="Genomic_DNA"/>
</dbReference>
<evidence type="ECO:0000256" key="1">
    <source>
        <dbReference type="SAM" id="SignalP"/>
    </source>
</evidence>
<sequence>MKKQTVLTFAAAMLVWGQGAWAATLSGGTGTLAVANDAGRFYSSSVDSNGNALLNANPGYRDFTYNFTLGGGGLNQLKINSSATSGIAGQLAGTATSGVYNGNFWATTNGGKGGNDDMILAVALTGPISSDFALTIHSNGYVVAPNLTTRPTVTASYWQTDVVNETFYGSDFIYGPMTSRPASVYQPLYNGQDPATTGSLMFVDLGVANRSTSLSDQVVFSVTGLYAGNVLGFSTYAYDLISGNTVADAIGWTTPTSSTGYTVTGAGVAPAPVPVPPSILLLASGLFGLGAMQNRCRKICRLG</sequence>
<comment type="caution">
    <text evidence="2">The sequence shown here is derived from an EMBL/GenBank/DDBJ whole genome shotgun (WGS) entry which is preliminary data.</text>
</comment>
<dbReference type="RefSeq" id="WP_192373682.1">
    <property type="nucleotide sequence ID" value="NZ_CAJHIV010000001.1"/>
</dbReference>
<feature type="signal peptide" evidence="1">
    <location>
        <begin position="1"/>
        <end position="22"/>
    </location>
</feature>
<feature type="chain" id="PRO_5046541845" description="PEP-CTERM protein-sorting domain-containing protein" evidence="1">
    <location>
        <begin position="23"/>
        <end position="303"/>
    </location>
</feature>
<evidence type="ECO:0000313" key="2">
    <source>
        <dbReference type="EMBL" id="MBD9355291.1"/>
    </source>
</evidence>
<accession>A0ABR9CWN2</accession>
<proteinExistence type="predicted"/>
<evidence type="ECO:0008006" key="4">
    <source>
        <dbReference type="Google" id="ProtNLM"/>
    </source>
</evidence>
<evidence type="ECO:0000313" key="3">
    <source>
        <dbReference type="Proteomes" id="UP000652176"/>
    </source>
</evidence>
<name>A0ABR9CWN2_9GAMM</name>
<keyword evidence="3" id="KW-1185">Reference proteome</keyword>
<gene>
    <name evidence="2" type="ORF">IE877_05265</name>
</gene>
<organism evidence="2 3">
    <name type="scientific">Methylomonas albis</name>
    <dbReference type="NCBI Taxonomy" id="1854563"/>
    <lineage>
        <taxon>Bacteria</taxon>
        <taxon>Pseudomonadati</taxon>
        <taxon>Pseudomonadota</taxon>
        <taxon>Gammaproteobacteria</taxon>
        <taxon>Methylococcales</taxon>
        <taxon>Methylococcaceae</taxon>
        <taxon>Methylomonas</taxon>
    </lineage>
</organism>